<dbReference type="Proteomes" id="UP000237911">
    <property type="component" value="Unassembled WGS sequence"/>
</dbReference>
<dbReference type="EMBL" id="PUEV01000121">
    <property type="protein sequence ID" value="PQM49845.1"/>
    <property type="molecule type" value="Genomic_DNA"/>
</dbReference>
<comment type="caution">
    <text evidence="1">The sequence shown here is derived from an EMBL/GenBank/DDBJ whole genome shotgun (WGS) entry which is preliminary data.</text>
</comment>
<evidence type="ECO:0000313" key="1">
    <source>
        <dbReference type="EMBL" id="PQM49845.1"/>
    </source>
</evidence>
<protein>
    <submittedName>
        <fullName evidence="1">Uncharacterized protein</fullName>
    </submittedName>
</protein>
<evidence type="ECO:0000313" key="2">
    <source>
        <dbReference type="Proteomes" id="UP000237911"/>
    </source>
</evidence>
<accession>A0A9X7IIH4</accession>
<dbReference type="AlphaFoldDB" id="A0A9X7IIH4"/>
<name>A0A9X7IIH4_9MYCO</name>
<gene>
    <name evidence="1" type="ORF">C5U48_23340</name>
</gene>
<sequence>MLLLQLAGKTADDRLWDEVGHWVKVRNDVAHEGTWQAPHVGESAEHAATRAVIASHGHDGTFEAGTRPFVNKIRDAVKQTLYAAIHGKL</sequence>
<proteinExistence type="predicted"/>
<reference evidence="1 2" key="1">
    <citation type="submission" date="2018-02" db="EMBL/GenBank/DDBJ databases">
        <title>Draft genome sequence of Mycobacterium virginiense isolated from mud of a swine farm in Japan.</title>
        <authorList>
            <person name="Ohya K."/>
        </authorList>
    </citation>
    <scope>NUCLEOTIDE SEQUENCE [LARGE SCALE GENOMIC DNA]</scope>
    <source>
        <strain evidence="1 2">GF75</strain>
    </source>
</reference>
<keyword evidence="2" id="KW-1185">Reference proteome</keyword>
<organism evidence="1 2">
    <name type="scientific">Mycolicibacter virginiensis</name>
    <dbReference type="NCBI Taxonomy" id="1795032"/>
    <lineage>
        <taxon>Bacteria</taxon>
        <taxon>Bacillati</taxon>
        <taxon>Actinomycetota</taxon>
        <taxon>Actinomycetes</taxon>
        <taxon>Mycobacteriales</taxon>
        <taxon>Mycobacteriaceae</taxon>
        <taxon>Mycolicibacter</taxon>
    </lineage>
</organism>